<evidence type="ECO:0000256" key="2">
    <source>
        <dbReference type="ARBA" id="ARBA00008163"/>
    </source>
</evidence>
<comment type="subcellular location">
    <subcellularLocation>
        <location evidence="1">Cell outer membrane</location>
        <topology evidence="1">Multi-pass membrane protein</topology>
    </subcellularLocation>
</comment>
<dbReference type="Pfam" id="PF03349">
    <property type="entry name" value="Toluene_X"/>
    <property type="match status" value="1"/>
</dbReference>
<evidence type="ECO:0000256" key="8">
    <source>
        <dbReference type="SAM" id="SignalP"/>
    </source>
</evidence>
<dbReference type="PATRIC" id="fig|754477.3.peg.2486"/>
<dbReference type="RefSeq" id="WP_014705071.1">
    <property type="nucleotide sequence ID" value="NC_017856.1"/>
</dbReference>
<dbReference type="SUPFAM" id="SSF56935">
    <property type="entry name" value="Porins"/>
    <property type="match status" value="1"/>
</dbReference>
<dbReference type="KEGG" id="mec:Q7C_2532"/>
<dbReference type="GO" id="GO:0009279">
    <property type="term" value="C:cell outer membrane"/>
    <property type="evidence" value="ECO:0007669"/>
    <property type="project" value="UniProtKB-SubCell"/>
</dbReference>
<organism evidence="9 10">
    <name type="scientific">Methylophaga frappieri (strain ATCC BAA-2434 / DSM 25690 / JAM7)</name>
    <dbReference type="NCBI Taxonomy" id="754477"/>
    <lineage>
        <taxon>Bacteria</taxon>
        <taxon>Pseudomonadati</taxon>
        <taxon>Pseudomonadota</taxon>
        <taxon>Gammaproteobacteria</taxon>
        <taxon>Thiotrichales</taxon>
        <taxon>Piscirickettsiaceae</taxon>
        <taxon>Methylophaga</taxon>
    </lineage>
</organism>
<dbReference type="PANTHER" id="PTHR35093">
    <property type="entry name" value="OUTER MEMBRANE PROTEIN NMB0088-RELATED"/>
    <property type="match status" value="1"/>
</dbReference>
<dbReference type="Proteomes" id="UP000009145">
    <property type="component" value="Chromosome"/>
</dbReference>
<dbReference type="Gene3D" id="2.40.160.60">
    <property type="entry name" value="Outer membrane protein transport protein (OMPP1/FadL/TodX)"/>
    <property type="match status" value="1"/>
</dbReference>
<name>I1YL60_METFJ</name>
<dbReference type="STRING" id="754477.Q7C_2532"/>
<protein>
    <submittedName>
        <fullName evidence="9">Long-chain fatty acid transport protein</fullName>
    </submittedName>
</protein>
<evidence type="ECO:0000256" key="3">
    <source>
        <dbReference type="ARBA" id="ARBA00022452"/>
    </source>
</evidence>
<keyword evidence="5 8" id="KW-0732">Signal</keyword>
<dbReference type="HOGENOM" id="CLU_035981_0_0_6"/>
<evidence type="ECO:0000313" key="10">
    <source>
        <dbReference type="Proteomes" id="UP000009145"/>
    </source>
</evidence>
<dbReference type="InterPro" id="IPR005017">
    <property type="entry name" value="OMPP1/FadL/TodX"/>
</dbReference>
<accession>I1YL60</accession>
<feature type="signal peptide" evidence="8">
    <location>
        <begin position="1"/>
        <end position="21"/>
    </location>
</feature>
<dbReference type="OrthoDB" id="19849at2"/>
<dbReference type="GO" id="GO:0015483">
    <property type="term" value="F:long-chain fatty acid transporting porin activity"/>
    <property type="evidence" value="ECO:0007669"/>
    <property type="project" value="TreeGrafter"/>
</dbReference>
<evidence type="ECO:0000256" key="5">
    <source>
        <dbReference type="ARBA" id="ARBA00022729"/>
    </source>
</evidence>
<keyword evidence="10" id="KW-1185">Reference proteome</keyword>
<keyword evidence="6" id="KW-0472">Membrane</keyword>
<evidence type="ECO:0000256" key="4">
    <source>
        <dbReference type="ARBA" id="ARBA00022692"/>
    </source>
</evidence>
<keyword evidence="4" id="KW-0812">Transmembrane</keyword>
<proteinExistence type="inferred from homology"/>
<keyword evidence="7" id="KW-0998">Cell outer membrane</keyword>
<reference evidence="9 10" key="1">
    <citation type="journal article" date="2012" name="J. Bacteriol.">
        <title>Complete genome sequences of Methylophaga sp. strain JAM1 and Methylophaga sp. strain JAM7.</title>
        <authorList>
            <person name="Villeneuve C."/>
            <person name="Martineau C."/>
            <person name="Mauffrey F."/>
            <person name="Villemur R."/>
        </authorList>
    </citation>
    <scope>NUCLEOTIDE SEQUENCE [LARGE SCALE GENOMIC DNA]</scope>
    <source>
        <strain evidence="9 10">JAM7</strain>
    </source>
</reference>
<evidence type="ECO:0000256" key="1">
    <source>
        <dbReference type="ARBA" id="ARBA00004571"/>
    </source>
</evidence>
<evidence type="ECO:0000256" key="7">
    <source>
        <dbReference type="ARBA" id="ARBA00023237"/>
    </source>
</evidence>
<gene>
    <name evidence="9" type="ordered locus">Q7C_2532</name>
</gene>
<sequence length="428" mass="46476" precursor="true">MSLSKLSLFLLFSLGASQASAAGYALIEQSVTGLGRAFSGSAAVADDASTIFFNPAGMAALEQREMALGLNYIAPTVDFDNADSSLPDGSALTGADGGDPGENAILPNLYYVHPLGNGWTAGIGITSPFGLVTDYHDNWIGRYHARKSDLKTVNINPSIAFQATEKLALGAGISLQYADIELSQAVDFGAAIGQSQMLDGQAKVLGDDWAWGFNLGLTYQFTPKTRLGLSYRSKIKHDLEGDGKFRIPSGAEPIAAAGGAENGKISGSVTLPEIVSLALHHQFNSNWAIMADATWTRWSRFDALIIDSPVVALNSEKTQDWDDTMRYGIGIEYTPGNQWQWRAGIAYDETPVPDSTLRTPRIPDQNRKWLAFGATYSYNENIKIDAAYAHLFVSDSHIDDVNDNGYRLNGTYQTHIDLFAVQMRWILN</sequence>
<keyword evidence="3" id="KW-1134">Transmembrane beta strand</keyword>
<dbReference type="PANTHER" id="PTHR35093:SF8">
    <property type="entry name" value="OUTER MEMBRANE PROTEIN NMB0088-RELATED"/>
    <property type="match status" value="1"/>
</dbReference>
<dbReference type="EMBL" id="CP003380">
    <property type="protein sequence ID" value="AFJ03653.1"/>
    <property type="molecule type" value="Genomic_DNA"/>
</dbReference>
<dbReference type="eggNOG" id="COG2067">
    <property type="taxonomic scope" value="Bacteria"/>
</dbReference>
<evidence type="ECO:0000256" key="6">
    <source>
        <dbReference type="ARBA" id="ARBA00023136"/>
    </source>
</evidence>
<dbReference type="AlphaFoldDB" id="I1YL60"/>
<evidence type="ECO:0000313" key="9">
    <source>
        <dbReference type="EMBL" id="AFJ03653.1"/>
    </source>
</evidence>
<comment type="similarity">
    <text evidence="2">Belongs to the OmpP1/FadL family.</text>
</comment>
<feature type="chain" id="PRO_5003654700" evidence="8">
    <location>
        <begin position="22"/>
        <end position="428"/>
    </location>
</feature>